<protein>
    <submittedName>
        <fullName evidence="1">Uncharacterized protein</fullName>
    </submittedName>
</protein>
<name>A0A2P2DIR0_9LEPT</name>
<reference evidence="2" key="1">
    <citation type="journal article" date="2019" name="Microbiol. Immunol.">
        <title>Molecular and phenotypic characterization of Leptospira johnsonii sp. nov., Leptospira ellinghausenii sp. nov. and Leptospira ryugenii sp. nov. isolated from soil and water in Japan.</title>
        <authorList>
            <person name="Masuzawa T."/>
            <person name="Saito M."/>
            <person name="Nakao R."/>
            <person name="Nikaido Y."/>
            <person name="Matsumoto M."/>
            <person name="Ogawa M."/>
            <person name="Yokoyama M."/>
            <person name="Hidaka Y."/>
            <person name="Tomita J."/>
            <person name="Sakakibara K."/>
            <person name="Suzuki K."/>
            <person name="Yasuda S."/>
            <person name="Sato H."/>
            <person name="Yamaguchi M."/>
            <person name="Yoshida S.I."/>
            <person name="Koizumi N."/>
            <person name="Kawamura Y."/>
        </authorList>
    </citation>
    <scope>NUCLEOTIDE SEQUENCE [LARGE SCALE GENOMIC DNA]</scope>
    <source>
        <strain evidence="2">E18</strain>
    </source>
</reference>
<evidence type="ECO:0000313" key="1">
    <source>
        <dbReference type="EMBL" id="GBF44499.1"/>
    </source>
</evidence>
<dbReference type="OrthoDB" id="327980at2"/>
<keyword evidence="2" id="KW-1185">Reference proteome</keyword>
<evidence type="ECO:0000313" key="2">
    <source>
        <dbReference type="Proteomes" id="UP000245206"/>
    </source>
</evidence>
<dbReference type="RefSeq" id="WP_108961471.1">
    <property type="nucleotide sequence ID" value="NZ_BFAZ01000013.1"/>
</dbReference>
<proteinExistence type="predicted"/>
<organism evidence="1 2">
    <name type="scientific">Leptospira ellinghausenii</name>
    <dbReference type="NCBI Taxonomy" id="1917822"/>
    <lineage>
        <taxon>Bacteria</taxon>
        <taxon>Pseudomonadati</taxon>
        <taxon>Spirochaetota</taxon>
        <taxon>Spirochaetia</taxon>
        <taxon>Leptospirales</taxon>
        <taxon>Leptospiraceae</taxon>
        <taxon>Leptospira</taxon>
    </lineage>
</organism>
<gene>
    <name evidence="1" type="ORF">LPTSP2_38020</name>
</gene>
<dbReference type="EMBL" id="BFAZ01000013">
    <property type="protein sequence ID" value="GBF44499.1"/>
    <property type="molecule type" value="Genomic_DNA"/>
</dbReference>
<dbReference type="Proteomes" id="UP000245206">
    <property type="component" value="Unassembled WGS sequence"/>
</dbReference>
<sequence>MKYYIDTLYVMFELLKKKMPNDRDKIYTVLSATSGQEYILVQSRSSLPSHLTNASLSKKSFNVLVQGLSENKTRQKAYQIYNTLREGYNLQIDVPASKLLDPEIASSPNLPTGLVTIRIASIRPISEPYAIGNVGQGLYQYSLNYNLTGRFTLDEYRITGNP</sequence>
<comment type="caution">
    <text evidence="1">The sequence shown here is derived from an EMBL/GenBank/DDBJ whole genome shotgun (WGS) entry which is preliminary data.</text>
</comment>
<dbReference type="AlphaFoldDB" id="A0A2P2DIR0"/>
<accession>A0A2P2DIR0</accession>